<dbReference type="EMBL" id="CP059273">
    <property type="protein sequence ID" value="QLQ82240.1"/>
    <property type="molecule type" value="Genomic_DNA"/>
</dbReference>
<reference evidence="5 6" key="1">
    <citation type="submission" date="2020-06" db="EMBL/GenBank/DDBJ databases">
        <title>The yeast mating-type switching endonuclease HO is a domesticated member of an unorthodox homing genetic element family.</title>
        <authorList>
            <person name="Coughlan A.Y."/>
            <person name="Lombardi L."/>
            <person name="Braun-Galleani S."/>
            <person name="Martos A.R."/>
            <person name="Galeote V."/>
            <person name="Bigey F."/>
            <person name="Dequin S."/>
            <person name="Byrne K.P."/>
            <person name="Wolfe K.H."/>
        </authorList>
    </citation>
    <scope>NUCLEOTIDE SEQUENCE [LARGE SCALE GENOMIC DNA]</scope>
    <source>
        <strain evidence="5 6">CBS2947</strain>
    </source>
</reference>
<evidence type="ECO:0000313" key="6">
    <source>
        <dbReference type="Proteomes" id="UP000510647"/>
    </source>
</evidence>
<dbReference type="InterPro" id="IPR001155">
    <property type="entry name" value="OxRdtase_FMN_N"/>
</dbReference>
<dbReference type="OrthoDB" id="276546at2759"/>
<evidence type="ECO:0000256" key="1">
    <source>
        <dbReference type="ARBA" id="ARBA00001917"/>
    </source>
</evidence>
<accession>A0A7H9HXW3</accession>
<gene>
    <name evidence="5" type="ORF">HG537_0G04950</name>
</gene>
<comment type="cofactor">
    <cofactor evidence="1">
        <name>FMN</name>
        <dbReference type="ChEBI" id="CHEBI:58210"/>
    </cofactor>
</comment>
<dbReference type="SUPFAM" id="SSF51395">
    <property type="entry name" value="FMN-linked oxidoreductases"/>
    <property type="match status" value="1"/>
</dbReference>
<keyword evidence="3" id="KW-0288">FMN</keyword>
<organism evidence="5 6">
    <name type="scientific">Torulaspora globosa</name>
    <dbReference type="NCBI Taxonomy" id="48254"/>
    <lineage>
        <taxon>Eukaryota</taxon>
        <taxon>Fungi</taxon>
        <taxon>Dikarya</taxon>
        <taxon>Ascomycota</taxon>
        <taxon>Saccharomycotina</taxon>
        <taxon>Saccharomycetes</taxon>
        <taxon>Saccharomycetales</taxon>
        <taxon>Saccharomycetaceae</taxon>
        <taxon>Torulaspora</taxon>
    </lineage>
</organism>
<keyword evidence="6" id="KW-1185">Reference proteome</keyword>
<dbReference type="PANTHER" id="PTHR22893:SF91">
    <property type="entry name" value="NADPH DEHYDROGENASE 2-RELATED"/>
    <property type="match status" value="1"/>
</dbReference>
<sequence>MSFVKDFKPIALGDTNLFKPIKIGDNELKHRVVMPPLTRMRAYHPGNVPNDWAIEYYDQRSKRAGTLIITEATYPSARSGGYDNVPAIWSEQQIEKWKKIIAKIHDNKSFVWVQLWSLGRKALPGALARDGLPFVSASDELYMDEARREEAVKSNNRQRGLTKDEIKQYINDYVNAAKNSIEAGADGVEIQCAGGNLLINFWTLSPIREQTNTVDRLKTELDSHWKWLMQSRRPSVAINSASDLCRMVLSVLCPVVKNH</sequence>
<dbReference type="Pfam" id="PF00724">
    <property type="entry name" value="Oxidored_FMN"/>
    <property type="match status" value="1"/>
</dbReference>
<proteinExistence type="inferred from homology"/>
<dbReference type="PANTHER" id="PTHR22893">
    <property type="entry name" value="NADH OXIDOREDUCTASE-RELATED"/>
    <property type="match status" value="1"/>
</dbReference>
<dbReference type="AlphaFoldDB" id="A0A7H9HXW3"/>
<feature type="domain" description="NADH:flavin oxidoreductase/NADH oxidase N-terminal" evidence="4">
    <location>
        <begin position="16"/>
        <end position="203"/>
    </location>
</feature>
<evidence type="ECO:0000256" key="2">
    <source>
        <dbReference type="ARBA" id="ARBA00005979"/>
    </source>
</evidence>
<dbReference type="GO" id="GO:0003959">
    <property type="term" value="F:NADPH dehydrogenase activity"/>
    <property type="evidence" value="ECO:0007669"/>
    <property type="project" value="TreeGrafter"/>
</dbReference>
<evidence type="ECO:0000259" key="4">
    <source>
        <dbReference type="Pfam" id="PF00724"/>
    </source>
</evidence>
<evidence type="ECO:0000313" key="5">
    <source>
        <dbReference type="EMBL" id="QLQ82240.1"/>
    </source>
</evidence>
<dbReference type="InterPro" id="IPR045247">
    <property type="entry name" value="Oye-like"/>
</dbReference>
<evidence type="ECO:0000256" key="3">
    <source>
        <dbReference type="ARBA" id="ARBA00022643"/>
    </source>
</evidence>
<dbReference type="Proteomes" id="UP000510647">
    <property type="component" value="Chromosome 7"/>
</dbReference>
<dbReference type="Gene3D" id="3.20.20.70">
    <property type="entry name" value="Aldolase class I"/>
    <property type="match status" value="1"/>
</dbReference>
<keyword evidence="3" id="KW-0285">Flavoprotein</keyword>
<dbReference type="InterPro" id="IPR013785">
    <property type="entry name" value="Aldolase_TIM"/>
</dbReference>
<comment type="similarity">
    <text evidence="2">Belongs to the NADH:flavin oxidoreductase/NADH oxidase family.</text>
</comment>
<dbReference type="GO" id="GO:0010181">
    <property type="term" value="F:FMN binding"/>
    <property type="evidence" value="ECO:0007669"/>
    <property type="project" value="InterPro"/>
</dbReference>
<protein>
    <recommendedName>
        <fullName evidence="4">NADH:flavin oxidoreductase/NADH oxidase N-terminal domain-containing protein</fullName>
    </recommendedName>
</protein>
<name>A0A7H9HXW3_9SACH</name>